<sequence length="179" mass="19186">MITDVDQAVRAVLTEALGGTALVEFALPTDPPEDPVLALLLRDIRAEAGGSDWTDIRDETGRVVGRRPPVRRFRLTYLLCAQAREPEQEHRLLEIALRTLTAHPTLAIPALPAQPATLDVGVPVDGPLPGIGLAVTGPLVPDVLTALESPVESLDLGTGGPATRAVHPGPTRWRQVRFR</sequence>
<feature type="domain" description="Pvc16 N-terminal" evidence="1">
    <location>
        <begin position="4"/>
        <end position="115"/>
    </location>
</feature>
<accession>A0A7W7FV41</accession>
<reference evidence="2 3" key="1">
    <citation type="submission" date="2020-08" db="EMBL/GenBank/DDBJ databases">
        <title>Sequencing the genomes of 1000 actinobacteria strains.</title>
        <authorList>
            <person name="Klenk H.-P."/>
        </authorList>
    </citation>
    <scope>NUCLEOTIDE SEQUENCE [LARGE SCALE GENOMIC DNA]</scope>
    <source>
        <strain evidence="2 3">DSM 44230</strain>
    </source>
</reference>
<comment type="caution">
    <text evidence="2">The sequence shown here is derived from an EMBL/GenBank/DDBJ whole genome shotgun (WGS) entry which is preliminary data.</text>
</comment>
<evidence type="ECO:0000313" key="3">
    <source>
        <dbReference type="Proteomes" id="UP000533598"/>
    </source>
</evidence>
<dbReference type="RefSeq" id="WP_185005697.1">
    <property type="nucleotide sequence ID" value="NZ_BAAAUI010000019.1"/>
</dbReference>
<dbReference type="InterPro" id="IPR025351">
    <property type="entry name" value="Pvc16_N"/>
</dbReference>
<dbReference type="Proteomes" id="UP000533598">
    <property type="component" value="Unassembled WGS sequence"/>
</dbReference>
<evidence type="ECO:0000259" key="1">
    <source>
        <dbReference type="Pfam" id="PF14065"/>
    </source>
</evidence>
<evidence type="ECO:0000313" key="2">
    <source>
        <dbReference type="EMBL" id="MBB4680016.1"/>
    </source>
</evidence>
<organism evidence="2 3">
    <name type="scientific">Crossiella cryophila</name>
    <dbReference type="NCBI Taxonomy" id="43355"/>
    <lineage>
        <taxon>Bacteria</taxon>
        <taxon>Bacillati</taxon>
        <taxon>Actinomycetota</taxon>
        <taxon>Actinomycetes</taxon>
        <taxon>Pseudonocardiales</taxon>
        <taxon>Pseudonocardiaceae</taxon>
        <taxon>Crossiella</taxon>
    </lineage>
</organism>
<protein>
    <recommendedName>
        <fullName evidence="1">Pvc16 N-terminal domain-containing protein</fullName>
    </recommendedName>
</protein>
<dbReference type="AlphaFoldDB" id="A0A7W7FV41"/>
<keyword evidence="3" id="KW-1185">Reference proteome</keyword>
<proteinExistence type="predicted"/>
<name>A0A7W7FV41_9PSEU</name>
<gene>
    <name evidence="2" type="ORF">HNR67_006134</name>
</gene>
<dbReference type="EMBL" id="JACHMH010000001">
    <property type="protein sequence ID" value="MBB4680016.1"/>
    <property type="molecule type" value="Genomic_DNA"/>
</dbReference>
<dbReference type="Pfam" id="PF14065">
    <property type="entry name" value="Pvc16_N"/>
    <property type="match status" value="1"/>
</dbReference>